<dbReference type="OMA" id="MVELQME"/>
<gene>
    <name evidence="2" type="primary">Cre-sss-1</name>
    <name evidence="2" type="ORF">CRE_29629</name>
</gene>
<dbReference type="EMBL" id="DS268416">
    <property type="protein sequence ID" value="EFP12729.1"/>
    <property type="molecule type" value="Genomic_DNA"/>
</dbReference>
<evidence type="ECO:0000313" key="3">
    <source>
        <dbReference type="Proteomes" id="UP000008281"/>
    </source>
</evidence>
<dbReference type="HOGENOM" id="CLU_076706_0_0_1"/>
<dbReference type="OrthoDB" id="5832816at2759"/>
<sequence>MVKKITIYTAFGHFLQMVERQAEEEKEQMKELETDRCPIDHPLSDYQNALQSTQDLQVRSCPVDQWVQIDEVMKKSASCPSLPFNFSHQIDPIQMTISPVPTSIESKKLNEATELMMSFWKVHVTSRKPKSEREEQISSIFEKLEGLFAVSSTTSVASMFGKFEEYIEEMKREKLPKKEKSLIWNSPDQPTIPQLPVFVKSPVDSLKFYKGTHTQTAEMADDGKYPIAKCNLLLFCFTELSELTYYASANTSTVSSPATSHSSGSSSSSGSTTTIIARPNRLQTEIRLQQAVIEEQKKIIDGLYNLQTLSRRLKNVRK</sequence>
<accession>E3LW46</accession>
<dbReference type="InParanoid" id="E3LW46"/>
<feature type="compositionally biased region" description="Low complexity" evidence="1">
    <location>
        <begin position="253"/>
        <end position="274"/>
    </location>
</feature>
<dbReference type="AlphaFoldDB" id="E3LW46"/>
<feature type="region of interest" description="Disordered" evidence="1">
    <location>
        <begin position="253"/>
        <end position="276"/>
    </location>
</feature>
<keyword evidence="3" id="KW-1185">Reference proteome</keyword>
<name>E3LW46_CAERE</name>
<dbReference type="Proteomes" id="UP000008281">
    <property type="component" value="Unassembled WGS sequence"/>
</dbReference>
<dbReference type="STRING" id="31234.E3LW46"/>
<proteinExistence type="predicted"/>
<reference evidence="2" key="1">
    <citation type="submission" date="2007-07" db="EMBL/GenBank/DDBJ databases">
        <title>PCAP assembly of the Caenorhabditis remanei genome.</title>
        <authorList>
            <consortium name="The Caenorhabditis remanei Sequencing Consortium"/>
            <person name="Wilson R.K."/>
        </authorList>
    </citation>
    <scope>NUCLEOTIDE SEQUENCE [LARGE SCALE GENOMIC DNA]</scope>
    <source>
        <strain evidence="2">PB4641</strain>
    </source>
</reference>
<dbReference type="eggNOG" id="ENOG502THCR">
    <property type="taxonomic scope" value="Eukaryota"/>
</dbReference>
<organism evidence="3">
    <name type="scientific">Caenorhabditis remanei</name>
    <name type="common">Caenorhabditis vulgaris</name>
    <dbReference type="NCBI Taxonomy" id="31234"/>
    <lineage>
        <taxon>Eukaryota</taxon>
        <taxon>Metazoa</taxon>
        <taxon>Ecdysozoa</taxon>
        <taxon>Nematoda</taxon>
        <taxon>Chromadorea</taxon>
        <taxon>Rhabditida</taxon>
        <taxon>Rhabditina</taxon>
        <taxon>Rhabditomorpha</taxon>
        <taxon>Rhabditoidea</taxon>
        <taxon>Rhabditidae</taxon>
        <taxon>Peloderinae</taxon>
        <taxon>Caenorhabditis</taxon>
    </lineage>
</organism>
<protein>
    <submittedName>
        <fullName evidence="2">CRE-SSS-1 protein</fullName>
    </submittedName>
</protein>
<evidence type="ECO:0000313" key="2">
    <source>
        <dbReference type="EMBL" id="EFP12729.1"/>
    </source>
</evidence>
<dbReference type="FunCoup" id="E3LW46">
    <property type="interactions" value="1763"/>
</dbReference>
<evidence type="ECO:0000256" key="1">
    <source>
        <dbReference type="SAM" id="MobiDB-lite"/>
    </source>
</evidence>